<proteinExistence type="predicted"/>
<accession>A0A7Y9E9R0</accession>
<name>A0A7Y9E9R0_9ACTN</name>
<keyword evidence="2" id="KW-1185">Reference proteome</keyword>
<dbReference type="Proteomes" id="UP000535511">
    <property type="component" value="Unassembled WGS sequence"/>
</dbReference>
<dbReference type="RefSeq" id="WP_179665292.1">
    <property type="nucleotide sequence ID" value="NZ_JACCBG010000001.1"/>
</dbReference>
<evidence type="ECO:0000313" key="1">
    <source>
        <dbReference type="EMBL" id="NYD43819.1"/>
    </source>
</evidence>
<organism evidence="1 2">
    <name type="scientific">Nocardioides panaciterrulae</name>
    <dbReference type="NCBI Taxonomy" id="661492"/>
    <lineage>
        <taxon>Bacteria</taxon>
        <taxon>Bacillati</taxon>
        <taxon>Actinomycetota</taxon>
        <taxon>Actinomycetes</taxon>
        <taxon>Propionibacteriales</taxon>
        <taxon>Nocardioidaceae</taxon>
        <taxon>Nocardioides</taxon>
    </lineage>
</organism>
<sequence length="140" mass="15068">MSAPVPSPGLAPADRAVATAVRSLDLALDLTLDDPPEDRDRLEGWRRLVRQRLADLRAALAAEAVPTEDAWLVARGGVLARERDALGRRTAALGSAVLDSPDTGAVRADLRRLLADVAHHVQRRHDLAYDAVELELGGED</sequence>
<reference evidence="1 2" key="1">
    <citation type="submission" date="2020-07" db="EMBL/GenBank/DDBJ databases">
        <title>Sequencing the genomes of 1000 actinobacteria strains.</title>
        <authorList>
            <person name="Klenk H.-P."/>
        </authorList>
    </citation>
    <scope>NUCLEOTIDE SEQUENCE [LARGE SCALE GENOMIC DNA]</scope>
    <source>
        <strain evidence="1 2">DSM 21350</strain>
    </source>
</reference>
<comment type="caution">
    <text evidence="1">The sequence shown here is derived from an EMBL/GenBank/DDBJ whole genome shotgun (WGS) entry which is preliminary data.</text>
</comment>
<gene>
    <name evidence="1" type="ORF">BJZ21_003902</name>
</gene>
<evidence type="ECO:0000313" key="2">
    <source>
        <dbReference type="Proteomes" id="UP000535511"/>
    </source>
</evidence>
<protein>
    <submittedName>
        <fullName evidence="1">Uncharacterized protein</fullName>
    </submittedName>
</protein>
<dbReference type="EMBL" id="JACCBG010000001">
    <property type="protein sequence ID" value="NYD43819.1"/>
    <property type="molecule type" value="Genomic_DNA"/>
</dbReference>
<dbReference type="AlphaFoldDB" id="A0A7Y9E9R0"/>